<dbReference type="PANTHER" id="PTHR30411:SF1">
    <property type="entry name" value="CYTOPLASMIC PROTEIN"/>
    <property type="match status" value="1"/>
</dbReference>
<keyword evidence="3" id="KW-1185">Reference proteome</keyword>
<reference evidence="2 3" key="1">
    <citation type="submission" date="2016-11" db="EMBL/GenBank/DDBJ databases">
        <authorList>
            <person name="Jaros S."/>
            <person name="Januszkiewicz K."/>
            <person name="Wedrychowicz H."/>
        </authorList>
    </citation>
    <scope>NUCLEOTIDE SEQUENCE [LARGE SCALE GENOMIC DNA]</scope>
    <source>
        <strain evidence="2 3">DSM 8605</strain>
    </source>
</reference>
<dbReference type="CDD" id="cd04333">
    <property type="entry name" value="ProX_deacylase"/>
    <property type="match status" value="1"/>
</dbReference>
<dbReference type="Pfam" id="PF04073">
    <property type="entry name" value="tRNA_edit"/>
    <property type="match status" value="1"/>
</dbReference>
<name>A0A1M5XQG8_9CLOT</name>
<dbReference type="InterPro" id="IPR007214">
    <property type="entry name" value="YbaK/aa-tRNA-synth-assoc-dom"/>
</dbReference>
<organism evidence="2 3">
    <name type="scientific">Clostridium grantii DSM 8605</name>
    <dbReference type="NCBI Taxonomy" id="1121316"/>
    <lineage>
        <taxon>Bacteria</taxon>
        <taxon>Bacillati</taxon>
        <taxon>Bacillota</taxon>
        <taxon>Clostridia</taxon>
        <taxon>Eubacteriales</taxon>
        <taxon>Clostridiaceae</taxon>
        <taxon>Clostridium</taxon>
    </lineage>
</organism>
<proteinExistence type="predicted"/>
<dbReference type="GO" id="GO:0002161">
    <property type="term" value="F:aminoacyl-tRNA deacylase activity"/>
    <property type="evidence" value="ECO:0007669"/>
    <property type="project" value="InterPro"/>
</dbReference>
<gene>
    <name evidence="2" type="ORF">SAMN02745207_03849</name>
</gene>
<evidence type="ECO:0000313" key="3">
    <source>
        <dbReference type="Proteomes" id="UP000184447"/>
    </source>
</evidence>
<dbReference type="RefSeq" id="WP_073340676.1">
    <property type="nucleotide sequence ID" value="NZ_FQXM01000034.1"/>
</dbReference>
<dbReference type="PANTHER" id="PTHR30411">
    <property type="entry name" value="CYTOPLASMIC PROTEIN"/>
    <property type="match status" value="1"/>
</dbReference>
<dbReference type="STRING" id="1121316.SAMN02745207_03849"/>
<evidence type="ECO:0000259" key="1">
    <source>
        <dbReference type="Pfam" id="PF04073"/>
    </source>
</evidence>
<dbReference type="InterPro" id="IPR036754">
    <property type="entry name" value="YbaK/aa-tRNA-synt-asso_dom_sf"/>
</dbReference>
<dbReference type="Proteomes" id="UP000184447">
    <property type="component" value="Unassembled WGS sequence"/>
</dbReference>
<accession>A0A1M5XQG8</accession>
<protein>
    <submittedName>
        <fullName evidence="2">Cys-tRNA(Pro) deacylase, prolyl-tRNA editing enzyme YbaK/EbsC</fullName>
    </submittedName>
</protein>
<sequence>MSLKSVKNQFKEENLNLEIIEFKQSTATVELAAEALGVEPDRIAKTMAFKLKETNILVVSKGGARVDNRKFKDKFSEKPKMMNHEEVVELTGHPVGGVCPFGLAETLDIYLDNSLKEFDFVYPAAGTANTAVKISVTELEKITKGSWVDVCK</sequence>
<dbReference type="EMBL" id="FQXM01000034">
    <property type="protein sequence ID" value="SHI02061.1"/>
    <property type="molecule type" value="Genomic_DNA"/>
</dbReference>
<feature type="domain" description="YbaK/aminoacyl-tRNA synthetase-associated" evidence="1">
    <location>
        <begin position="25"/>
        <end position="141"/>
    </location>
</feature>
<dbReference type="Gene3D" id="3.90.960.10">
    <property type="entry name" value="YbaK/aminoacyl-tRNA synthetase-associated domain"/>
    <property type="match status" value="1"/>
</dbReference>
<dbReference type="OrthoDB" id="9798760at2"/>
<dbReference type="SUPFAM" id="SSF55826">
    <property type="entry name" value="YbaK/ProRS associated domain"/>
    <property type="match status" value="1"/>
</dbReference>
<evidence type="ECO:0000313" key="2">
    <source>
        <dbReference type="EMBL" id="SHI02061.1"/>
    </source>
</evidence>
<dbReference type="AlphaFoldDB" id="A0A1M5XQG8"/>